<dbReference type="GO" id="GO:0015031">
    <property type="term" value="P:protein transport"/>
    <property type="evidence" value="ECO:0007669"/>
    <property type="project" value="InterPro"/>
</dbReference>
<dbReference type="PANTHER" id="PTHR12161">
    <property type="entry name" value="IST1 FAMILY MEMBER"/>
    <property type="match status" value="1"/>
</dbReference>
<evidence type="ECO:0000313" key="3">
    <source>
        <dbReference type="Proteomes" id="UP000631114"/>
    </source>
</evidence>
<dbReference type="AlphaFoldDB" id="A0A835GSF2"/>
<dbReference type="Gene3D" id="1.20.1260.60">
    <property type="entry name" value="Vacuolar protein sorting-associated protein Ist1"/>
    <property type="match status" value="1"/>
</dbReference>
<evidence type="ECO:0000256" key="1">
    <source>
        <dbReference type="ARBA" id="ARBA00005536"/>
    </source>
</evidence>
<dbReference type="PANTHER" id="PTHR12161:SF81">
    <property type="entry name" value="OS01G0687700 PROTEIN"/>
    <property type="match status" value="1"/>
</dbReference>
<protein>
    <submittedName>
        <fullName evidence="2">Uncharacterized protein</fullName>
    </submittedName>
</protein>
<dbReference type="Proteomes" id="UP000631114">
    <property type="component" value="Unassembled WGS sequence"/>
</dbReference>
<dbReference type="EMBL" id="JADFTS010000097">
    <property type="protein sequence ID" value="KAF9586801.1"/>
    <property type="molecule type" value="Genomic_DNA"/>
</dbReference>
<organism evidence="2 3">
    <name type="scientific">Coptis chinensis</name>
    <dbReference type="NCBI Taxonomy" id="261450"/>
    <lineage>
        <taxon>Eukaryota</taxon>
        <taxon>Viridiplantae</taxon>
        <taxon>Streptophyta</taxon>
        <taxon>Embryophyta</taxon>
        <taxon>Tracheophyta</taxon>
        <taxon>Spermatophyta</taxon>
        <taxon>Magnoliopsida</taxon>
        <taxon>Ranunculales</taxon>
        <taxon>Ranunculaceae</taxon>
        <taxon>Coptidoideae</taxon>
        <taxon>Coptis</taxon>
    </lineage>
</organism>
<evidence type="ECO:0000313" key="2">
    <source>
        <dbReference type="EMBL" id="KAF9586801.1"/>
    </source>
</evidence>
<reference evidence="2 3" key="1">
    <citation type="submission" date="2020-10" db="EMBL/GenBank/DDBJ databases">
        <title>The Coptis chinensis genome and diversification of protoberbering-type alkaloids.</title>
        <authorList>
            <person name="Wang B."/>
            <person name="Shu S."/>
            <person name="Song C."/>
            <person name="Liu Y."/>
        </authorList>
    </citation>
    <scope>NUCLEOTIDE SEQUENCE [LARGE SCALE GENOMIC DNA]</scope>
    <source>
        <strain evidence="2">HL-2020</strain>
        <tissue evidence="2">Leaf</tissue>
    </source>
</reference>
<dbReference type="InterPro" id="IPR005061">
    <property type="entry name" value="Ist1"/>
</dbReference>
<dbReference type="OrthoDB" id="29853at2759"/>
<proteinExistence type="inferred from homology"/>
<name>A0A835GSF2_9MAGN</name>
<comment type="caution">
    <text evidence="2">The sequence shown here is derived from an EMBL/GenBank/DDBJ whole genome shotgun (WGS) entry which is preliminary data.</text>
</comment>
<accession>A0A835GSF2</accession>
<dbReference type="InterPro" id="IPR042277">
    <property type="entry name" value="IST1-like"/>
</dbReference>
<comment type="similarity">
    <text evidence="1">Belongs to the IST1 family.</text>
</comment>
<keyword evidence="3" id="KW-1185">Reference proteome</keyword>
<gene>
    <name evidence="2" type="ORF">IFM89_039980</name>
</gene>
<dbReference type="Pfam" id="PF03398">
    <property type="entry name" value="Ist1"/>
    <property type="match status" value="1"/>
</dbReference>
<sequence length="193" mass="22032">MRKEISQFLQTSQDPIARIRVEHVIREINMQAAYDILELFCEFVYARVPILETQRDCPQNCEAIASIIFACSRMFSYRNCCRLGTCLPQSMERSSFQVLVADMDKLSHPLAEPWEELVHLVQEKGQFMRGMLFAIARYLGLDPCILTIRSTSFPVPHISSIQNGMQLCFGLISQPIVKLEPLGIFVDTSIAKK</sequence>